<reference evidence="1" key="1">
    <citation type="submission" date="2022-03" db="EMBL/GenBank/DDBJ databases">
        <title>Genomic analyses of argali, domestic sheep and their hybrids provide insights into chromosomal evolution, heterosis and genetic basis of agronomic traits.</title>
        <authorList>
            <person name="Li M."/>
        </authorList>
    </citation>
    <scope>NUCLEOTIDE SEQUENCE</scope>
    <source>
        <strain evidence="1">F1 hybrid</strain>
    </source>
</reference>
<sequence length="387" mass="41674">MSSGGRFNFDDGGSYCGGWEDGKAHGHGVCTGPKGQGEYTGSWSHGFEVLGVYTWPSGNTYQGTWAQGKRHGIGLESKGKWVYKGEWTHGFKGRYGVRECTGNGAKYEGTWSNGLQDGYGTETYSDGGTYQGQWVGGMRQGYGVRQSVPYGMAAVIRSPLRTSINSLRSEHTNGAALHPDASPAVAGSPAVSRGGFVLVAHSDSEILKSKKKGLFRRSLLSGLKLRKSESKSSLASQRSKQSSFRSEAGMSSVSSTASDIHSTISLGEGEAELSAIEDDIDATTTETYVGEWKSDKRSGFGVSQRSDGLKYEGEWAGNRRHGYGCMTFPDGTKEEGKYKQNILVSGKRKNLIPLRASKIREKVDRAVEAAERAATIAKQKAEIAASR</sequence>
<evidence type="ECO:0000313" key="2">
    <source>
        <dbReference type="Proteomes" id="UP001057279"/>
    </source>
</evidence>
<name>A0ACB9UKJ5_9CETA</name>
<gene>
    <name evidence="1" type="ORF">MJG53_014039</name>
</gene>
<protein>
    <submittedName>
        <fullName evidence="1">Uncharacterized protein</fullName>
    </submittedName>
</protein>
<comment type="caution">
    <text evidence="1">The sequence shown here is derived from an EMBL/GenBank/DDBJ whole genome shotgun (WGS) entry which is preliminary data.</text>
</comment>
<organism evidence="1 2">
    <name type="scientific">Ovis ammon polii x Ovis aries</name>
    <dbReference type="NCBI Taxonomy" id="2918886"/>
    <lineage>
        <taxon>Eukaryota</taxon>
        <taxon>Metazoa</taxon>
        <taxon>Chordata</taxon>
        <taxon>Craniata</taxon>
        <taxon>Vertebrata</taxon>
        <taxon>Euteleostomi</taxon>
        <taxon>Mammalia</taxon>
        <taxon>Eutheria</taxon>
        <taxon>Laurasiatheria</taxon>
        <taxon>Artiodactyla</taxon>
        <taxon>Ruminantia</taxon>
        <taxon>Pecora</taxon>
        <taxon>Bovidae</taxon>
        <taxon>Caprinae</taxon>
        <taxon>Ovis</taxon>
    </lineage>
</organism>
<keyword evidence="2" id="KW-1185">Reference proteome</keyword>
<proteinExistence type="predicted"/>
<accession>A0ACB9UKJ5</accession>
<dbReference type="EMBL" id="CM043041">
    <property type="protein sequence ID" value="KAI4571933.1"/>
    <property type="molecule type" value="Genomic_DNA"/>
</dbReference>
<dbReference type="Proteomes" id="UP001057279">
    <property type="component" value="Linkage Group LG16"/>
</dbReference>
<evidence type="ECO:0000313" key="1">
    <source>
        <dbReference type="EMBL" id="KAI4571933.1"/>
    </source>
</evidence>